<keyword evidence="3" id="KW-1185">Reference proteome</keyword>
<dbReference type="AlphaFoldDB" id="A0AAV4NY00"/>
<dbReference type="EMBL" id="BPLR01003837">
    <property type="protein sequence ID" value="GIX89228.1"/>
    <property type="molecule type" value="Genomic_DNA"/>
</dbReference>
<organism evidence="2 3">
    <name type="scientific">Caerostris extrusa</name>
    <name type="common">Bark spider</name>
    <name type="synonym">Caerostris bankana</name>
    <dbReference type="NCBI Taxonomy" id="172846"/>
    <lineage>
        <taxon>Eukaryota</taxon>
        <taxon>Metazoa</taxon>
        <taxon>Ecdysozoa</taxon>
        <taxon>Arthropoda</taxon>
        <taxon>Chelicerata</taxon>
        <taxon>Arachnida</taxon>
        <taxon>Araneae</taxon>
        <taxon>Araneomorphae</taxon>
        <taxon>Entelegynae</taxon>
        <taxon>Araneoidea</taxon>
        <taxon>Araneidae</taxon>
        <taxon>Caerostris</taxon>
    </lineage>
</organism>
<evidence type="ECO:0000313" key="2">
    <source>
        <dbReference type="EMBL" id="GIX89228.1"/>
    </source>
</evidence>
<sequence>MLFCKSNIDNSNVNNFASCSIDNDSGFIKANKRNTTKIQITFNSEPINAKNKFPNLPQDVSEDGNPSAPPSPFSPKFLPILVRPSKYQKQILKELNEHFNEPVHITLAREMLMMLPIDAEHHREIT</sequence>
<evidence type="ECO:0000313" key="3">
    <source>
        <dbReference type="Proteomes" id="UP001054945"/>
    </source>
</evidence>
<name>A0AAV4NY00_CAEEX</name>
<reference evidence="2 3" key="1">
    <citation type="submission" date="2021-06" db="EMBL/GenBank/DDBJ databases">
        <title>Caerostris extrusa draft genome.</title>
        <authorList>
            <person name="Kono N."/>
            <person name="Arakawa K."/>
        </authorList>
    </citation>
    <scope>NUCLEOTIDE SEQUENCE [LARGE SCALE GENOMIC DNA]</scope>
</reference>
<protein>
    <submittedName>
        <fullName evidence="2">Uncharacterized protein</fullName>
    </submittedName>
</protein>
<accession>A0AAV4NY00</accession>
<dbReference type="Proteomes" id="UP001054945">
    <property type="component" value="Unassembled WGS sequence"/>
</dbReference>
<feature type="region of interest" description="Disordered" evidence="1">
    <location>
        <begin position="49"/>
        <end position="76"/>
    </location>
</feature>
<evidence type="ECO:0000256" key="1">
    <source>
        <dbReference type="SAM" id="MobiDB-lite"/>
    </source>
</evidence>
<gene>
    <name evidence="2" type="ORF">CEXT_760791</name>
</gene>
<proteinExistence type="predicted"/>
<comment type="caution">
    <text evidence="2">The sequence shown here is derived from an EMBL/GenBank/DDBJ whole genome shotgun (WGS) entry which is preliminary data.</text>
</comment>